<feature type="compositionally biased region" description="Pro residues" evidence="11">
    <location>
        <begin position="27"/>
        <end position="41"/>
    </location>
</feature>
<dbReference type="Proteomes" id="UP000572817">
    <property type="component" value="Unassembled WGS sequence"/>
</dbReference>
<dbReference type="CDD" id="cd12446">
    <property type="entry name" value="RRM_RBM25"/>
    <property type="match status" value="1"/>
</dbReference>
<dbReference type="SMART" id="SM00360">
    <property type="entry name" value="RRM"/>
    <property type="match status" value="1"/>
</dbReference>
<feature type="domain" description="PWI" evidence="14">
    <location>
        <begin position="677"/>
        <end position="771"/>
    </location>
</feature>
<organism evidence="15 16">
    <name type="scientific">Botryosphaeria dothidea</name>
    <dbReference type="NCBI Taxonomy" id="55169"/>
    <lineage>
        <taxon>Eukaryota</taxon>
        <taxon>Fungi</taxon>
        <taxon>Dikarya</taxon>
        <taxon>Ascomycota</taxon>
        <taxon>Pezizomycotina</taxon>
        <taxon>Dothideomycetes</taxon>
        <taxon>Dothideomycetes incertae sedis</taxon>
        <taxon>Botryosphaeriales</taxon>
        <taxon>Botryosphaeriaceae</taxon>
        <taxon>Botryosphaeria</taxon>
    </lineage>
</organism>
<keyword evidence="12" id="KW-0812">Transmembrane</keyword>
<dbReference type="InterPro" id="IPR014480">
    <property type="entry name" value="Mannan-1_6-alpha_mannosidase"/>
</dbReference>
<feature type="region of interest" description="Disordered" evidence="11">
    <location>
        <begin position="275"/>
        <end position="307"/>
    </location>
</feature>
<feature type="transmembrane region" description="Helical" evidence="12">
    <location>
        <begin position="1148"/>
        <end position="1169"/>
    </location>
</feature>
<evidence type="ECO:0000256" key="3">
    <source>
        <dbReference type="ARBA" id="ARBA00009699"/>
    </source>
</evidence>
<evidence type="ECO:0000256" key="9">
    <source>
        <dbReference type="ARBA" id="ARBA00023295"/>
    </source>
</evidence>
<evidence type="ECO:0000256" key="1">
    <source>
        <dbReference type="ARBA" id="ARBA00001452"/>
    </source>
</evidence>
<keyword evidence="7 12" id="KW-0472">Membrane</keyword>
<evidence type="ECO:0000256" key="12">
    <source>
        <dbReference type="SAM" id="Phobius"/>
    </source>
</evidence>
<comment type="subcellular location">
    <subcellularLocation>
        <location evidence="2">Endomembrane system</location>
    </subcellularLocation>
</comment>
<feature type="compositionally biased region" description="Low complexity" evidence="11">
    <location>
        <begin position="371"/>
        <end position="380"/>
    </location>
</feature>
<feature type="region of interest" description="Disordered" evidence="11">
    <location>
        <begin position="340"/>
        <end position="600"/>
    </location>
</feature>
<feature type="compositionally biased region" description="Gly residues" evidence="11">
    <location>
        <begin position="7"/>
        <end position="20"/>
    </location>
</feature>
<feature type="compositionally biased region" description="Basic and acidic residues" evidence="11">
    <location>
        <begin position="121"/>
        <end position="130"/>
    </location>
</feature>
<comment type="similarity">
    <text evidence="3">Belongs to the glycosyl hydrolase 76 family.</text>
</comment>
<dbReference type="GO" id="GO:0003723">
    <property type="term" value="F:RNA binding"/>
    <property type="evidence" value="ECO:0007669"/>
    <property type="project" value="UniProtKB-UniRule"/>
</dbReference>
<evidence type="ECO:0000259" key="13">
    <source>
        <dbReference type="PROSITE" id="PS50102"/>
    </source>
</evidence>
<protein>
    <recommendedName>
        <fullName evidence="4">mannan endo-1,6-alpha-mannosidase</fullName>
        <ecNumber evidence="4">3.2.1.101</ecNumber>
    </recommendedName>
</protein>
<dbReference type="InterPro" id="IPR012677">
    <property type="entry name" value="Nucleotide-bd_a/b_plait_sf"/>
</dbReference>
<reference evidence="15" key="1">
    <citation type="submission" date="2020-04" db="EMBL/GenBank/DDBJ databases">
        <title>Genome Assembly and Annotation of Botryosphaeria dothidea sdau 11-99, a Latent Pathogen of Apple Fruit Ring Rot in China.</title>
        <authorList>
            <person name="Yu C."/>
            <person name="Diao Y."/>
            <person name="Lu Q."/>
            <person name="Zhao J."/>
            <person name="Cui S."/>
            <person name="Peng C."/>
            <person name="He B."/>
            <person name="Liu H."/>
        </authorList>
    </citation>
    <scope>NUCLEOTIDE SEQUENCE [LARGE SCALE GENOMIC DNA]</scope>
    <source>
        <strain evidence="15">Sdau11-99</strain>
    </source>
</reference>
<accession>A0A8H4IZH7</accession>
<keyword evidence="8" id="KW-0325">Glycoprotein</keyword>
<dbReference type="FunFam" id="1.50.10.20:FF:000006">
    <property type="entry name" value="Mannan endo-1,6-alpha-mannosidase"/>
    <property type="match status" value="1"/>
</dbReference>
<dbReference type="SUPFAM" id="SSF48208">
    <property type="entry name" value="Six-hairpin glycosidases"/>
    <property type="match status" value="1"/>
</dbReference>
<dbReference type="Pfam" id="PF03663">
    <property type="entry name" value="Glyco_hydro_76"/>
    <property type="match status" value="1"/>
</dbReference>
<dbReference type="PANTHER" id="PTHR12145:SF36">
    <property type="entry name" value="MANNAN ENDO-1,6-ALPHA-MANNOSIDASE DCW1"/>
    <property type="match status" value="1"/>
</dbReference>
<dbReference type="Gene3D" id="3.30.70.330">
    <property type="match status" value="1"/>
</dbReference>
<keyword evidence="5" id="KW-0732">Signal</keyword>
<keyword evidence="6" id="KW-0378">Hydrolase</keyword>
<dbReference type="PROSITE" id="PS50102">
    <property type="entry name" value="RRM"/>
    <property type="match status" value="1"/>
</dbReference>
<name>A0A8H4IZH7_9PEZI</name>
<dbReference type="AlphaFoldDB" id="A0A8H4IZH7"/>
<evidence type="ECO:0000256" key="11">
    <source>
        <dbReference type="SAM" id="MobiDB-lite"/>
    </source>
</evidence>
<feature type="compositionally biased region" description="Acidic residues" evidence="11">
    <location>
        <begin position="443"/>
        <end position="452"/>
    </location>
</feature>
<dbReference type="GO" id="GO:0012505">
    <property type="term" value="C:endomembrane system"/>
    <property type="evidence" value="ECO:0007669"/>
    <property type="project" value="UniProtKB-SubCell"/>
</dbReference>
<dbReference type="InterPro" id="IPR002483">
    <property type="entry name" value="PWI_dom"/>
</dbReference>
<dbReference type="PANTHER" id="PTHR12145">
    <property type="entry name" value="MANNAN ENDO-1,6-ALPHA-MANNOSIDASE DCW1"/>
    <property type="match status" value="1"/>
</dbReference>
<evidence type="ECO:0000256" key="8">
    <source>
        <dbReference type="ARBA" id="ARBA00023180"/>
    </source>
</evidence>
<dbReference type="InterPro" id="IPR000504">
    <property type="entry name" value="RRM_dom"/>
</dbReference>
<feature type="region of interest" description="Disordered" evidence="11">
    <location>
        <begin position="1"/>
        <end position="139"/>
    </location>
</feature>
<evidence type="ECO:0000259" key="14">
    <source>
        <dbReference type="PROSITE" id="PS51025"/>
    </source>
</evidence>
<gene>
    <name evidence="15" type="ORF">GTA08_BOTSDO03633</name>
</gene>
<evidence type="ECO:0000256" key="10">
    <source>
        <dbReference type="PROSITE-ProRule" id="PRU00176"/>
    </source>
</evidence>
<feature type="region of interest" description="Disordered" evidence="11">
    <location>
        <begin position="1115"/>
        <end position="1139"/>
    </location>
</feature>
<evidence type="ECO:0000256" key="4">
    <source>
        <dbReference type="ARBA" id="ARBA00012350"/>
    </source>
</evidence>
<dbReference type="InterPro" id="IPR005198">
    <property type="entry name" value="Glyco_hydro_76"/>
</dbReference>
<sequence>MYNYPGGQYGRPPGYGGYPGAQGAPPGMAPPPGMGPPPGAMPAPGVTAPPGIQQSQSPLPARPGNLPPNFAPPAGMPNINFNAPVIRLGTTGPSAKGDDRKAGGDAASAGTRRPGLGSDFRGSDSQRQARDSMMSLQPPTKEEIARTIFVGKITEGVTDDDIERIMRCAGSLRRWTRPTDADNKPVSFGFAEFEDAESLETAAAVFSDGIQVPAKKQEPGKSDGEEIEMANLLVKVDDASLKYAEEWKAKRDEDESASQFRIDTAKQALGEVLASLKNPRDAPTEDPDGDVNMTGSETKVDGTTGEVVTIPLTVEDELSDIPPEMRETVAAEIAAFRDRSVRRDLERLQREEEVERLERQKNSGQRYNRLASPPASAPSGPAGGANGIPLGPSKRGVEGAPSGPKAFQGVQIPKDYQNGVSFIPGGTVTAKDMANCPYINRSDEEDSASDEELERRRKKKKGEEEDKALVEYERRWHAREASRASALEREEAREKKETATREAEVESMKKRLADWDDDEQASRRTEEYYSDRTLWLRNRAAFRARESTADDKDRNAEEREKQKEKEKNQEARELADSFLSQTAKDIADRNTTSTPREPQRFKMSLGAAVSQRAQQAAPRRTAAEVENMLEDEEDAAAANAAPRKLVPLKPEDVATMSEEDRKAAAQQLAREIPSDREGLWKWQVPWDHLLDETVNDQLQPFIRRKILEAIGVEDQDVIDAIHAHIKNKSTPQELVDEISMIFDEDTEDFVRKLYRMIIFLSESQIPGYLPQPYYWWEAGSMFMTMVEYWYYTGDTTYNDVTTQALLFQVGDDKDYMPSNQTKDEGNDDQVFWAFAALSAAELGFPNPPADQPQWLALAQAVFNTQAARWDHSSCGGGLRWQIFTFNNGYDYKNAISNGGFFQLSARLARYTANATYADWADKMWDWLAQSPLLDTASNATKYTVNDGTSTTTNCSSADNLQWTYNYGTLISGAAYMYNYTNGSAVWHTRLAALLDGADVFFPTQYGGQVMSEITCEQGQTCDNDQPSFKAYLSRWLAVAAQIAPFTSAQIVPKLQASAQGAAKQCTGGDGGIMCGRRWYQDTWDGFQGIGEQMSALSVVQANMVTQAALQAPLSANTGGKSTGDPSAGTGSGVSTPKYKGEITGRDKAGAAILTVGLAIITVGGGVFMAM</sequence>
<keyword evidence="10" id="KW-0694">RNA-binding</keyword>
<feature type="compositionally biased region" description="Pro residues" evidence="11">
    <location>
        <begin position="65"/>
        <end position="75"/>
    </location>
</feature>
<dbReference type="PROSITE" id="PS51025">
    <property type="entry name" value="PWI"/>
    <property type="match status" value="1"/>
</dbReference>
<evidence type="ECO:0000256" key="5">
    <source>
        <dbReference type="ARBA" id="ARBA00022729"/>
    </source>
</evidence>
<dbReference type="GO" id="GO:0009272">
    <property type="term" value="P:fungal-type cell wall biogenesis"/>
    <property type="evidence" value="ECO:0007669"/>
    <property type="project" value="TreeGrafter"/>
</dbReference>
<dbReference type="InterPro" id="IPR034268">
    <property type="entry name" value="RBM25_RRM"/>
</dbReference>
<keyword evidence="9" id="KW-0326">Glycosidase</keyword>
<dbReference type="GO" id="GO:0008496">
    <property type="term" value="F:mannan endo-1,6-alpha-mannosidase activity"/>
    <property type="evidence" value="ECO:0007669"/>
    <property type="project" value="UniProtKB-EC"/>
</dbReference>
<dbReference type="SMART" id="SM00311">
    <property type="entry name" value="PWI"/>
    <property type="match status" value="1"/>
</dbReference>
<feature type="compositionally biased region" description="Basic and acidic residues" evidence="11">
    <location>
        <begin position="543"/>
        <end position="575"/>
    </location>
</feature>
<comment type="caution">
    <text evidence="15">The sequence shown here is derived from an EMBL/GenBank/DDBJ whole genome shotgun (WGS) entry which is preliminary data.</text>
</comment>
<proteinExistence type="inferred from homology"/>
<dbReference type="EMBL" id="WWBZ02000022">
    <property type="protein sequence ID" value="KAF4307938.1"/>
    <property type="molecule type" value="Genomic_DNA"/>
</dbReference>
<dbReference type="SUPFAM" id="SSF54928">
    <property type="entry name" value="RNA-binding domain, RBD"/>
    <property type="match status" value="1"/>
</dbReference>
<evidence type="ECO:0000313" key="15">
    <source>
        <dbReference type="EMBL" id="KAF4307938.1"/>
    </source>
</evidence>
<dbReference type="Pfam" id="PF00076">
    <property type="entry name" value="RRM_1"/>
    <property type="match status" value="1"/>
</dbReference>
<feature type="domain" description="RRM" evidence="13">
    <location>
        <begin position="146"/>
        <end position="241"/>
    </location>
</feature>
<dbReference type="EC" id="3.2.1.101" evidence="4"/>
<evidence type="ECO:0000256" key="6">
    <source>
        <dbReference type="ARBA" id="ARBA00022801"/>
    </source>
</evidence>
<dbReference type="Gene3D" id="1.20.1390.10">
    <property type="entry name" value="PWI domain"/>
    <property type="match status" value="1"/>
</dbReference>
<feature type="compositionally biased region" description="Polar residues" evidence="11">
    <location>
        <begin position="578"/>
        <end position="596"/>
    </location>
</feature>
<dbReference type="Gene3D" id="1.50.10.20">
    <property type="match status" value="1"/>
</dbReference>
<comment type="catalytic activity">
    <reaction evidence="1">
        <text>Random hydrolysis of (1-&gt;6)-alpha-D-mannosidic linkages in unbranched (1-&gt;6)-mannans.</text>
        <dbReference type="EC" id="3.2.1.101"/>
    </reaction>
</comment>
<dbReference type="InterPro" id="IPR008928">
    <property type="entry name" value="6-hairpin_glycosidase_sf"/>
</dbReference>
<feature type="compositionally biased region" description="Basic and acidic residues" evidence="11">
    <location>
        <begin position="461"/>
        <end position="530"/>
    </location>
</feature>
<evidence type="ECO:0000256" key="7">
    <source>
        <dbReference type="ARBA" id="ARBA00023136"/>
    </source>
</evidence>
<dbReference type="GO" id="GO:0016052">
    <property type="term" value="P:carbohydrate catabolic process"/>
    <property type="evidence" value="ECO:0007669"/>
    <property type="project" value="InterPro"/>
</dbReference>
<feature type="compositionally biased region" description="Low complexity" evidence="11">
    <location>
        <begin position="42"/>
        <end position="51"/>
    </location>
</feature>
<dbReference type="OrthoDB" id="6275295at2759"/>
<evidence type="ECO:0000256" key="2">
    <source>
        <dbReference type="ARBA" id="ARBA00004308"/>
    </source>
</evidence>
<keyword evidence="16" id="KW-1185">Reference proteome</keyword>
<keyword evidence="12" id="KW-1133">Transmembrane helix</keyword>
<dbReference type="InterPro" id="IPR035979">
    <property type="entry name" value="RBD_domain_sf"/>
</dbReference>
<evidence type="ECO:0000313" key="16">
    <source>
        <dbReference type="Proteomes" id="UP000572817"/>
    </source>
</evidence>
<feature type="compositionally biased region" description="Basic and acidic residues" evidence="11">
    <location>
        <begin position="340"/>
        <end position="361"/>
    </location>
</feature>